<evidence type="ECO:0000256" key="9">
    <source>
        <dbReference type="ARBA" id="ARBA00049534"/>
    </source>
</evidence>
<proteinExistence type="inferred from homology"/>
<dbReference type="PIRSF" id="PIRSF000495">
    <property type="entry name" value="Amidotransf_hisH"/>
    <property type="match status" value="1"/>
</dbReference>
<sequence>MISIIDYGIGNLRSVEKALWSLGIESKITSSKDEVKSSSGIILPGVGAFPAAMKNLKDRELDELLKEEVKEGKPLIGICLGMQLLFQSSDEVRYTEGLGFIDGQVKKFEIKEKVPHMGWNRLKFNVPSDTLKGIDEGSYVYFVHSYYAQTDKCNVNAYAEYEVDVPAVVSKDNVIGFQFHPEKSGDVGLNILKNLKGLIK</sequence>
<organism evidence="12 13">
    <name type="scientific">Clostridium zeae</name>
    <dbReference type="NCBI Taxonomy" id="2759022"/>
    <lineage>
        <taxon>Bacteria</taxon>
        <taxon>Bacillati</taxon>
        <taxon>Bacillota</taxon>
        <taxon>Clostridia</taxon>
        <taxon>Eubacteriales</taxon>
        <taxon>Clostridiaceae</taxon>
        <taxon>Clostridium</taxon>
    </lineage>
</organism>
<accession>A0ABQ1EFV0</accession>
<dbReference type="RefSeq" id="WP_206872053.1">
    <property type="nucleotide sequence ID" value="NZ_BMBA01000006.1"/>
</dbReference>
<evidence type="ECO:0000256" key="2">
    <source>
        <dbReference type="ARBA" id="ARBA00011152"/>
    </source>
</evidence>
<evidence type="ECO:0000256" key="5">
    <source>
        <dbReference type="ARBA" id="ARBA00022962"/>
    </source>
</evidence>
<dbReference type="InterPro" id="IPR029062">
    <property type="entry name" value="Class_I_gatase-like"/>
</dbReference>
<keyword evidence="7 10" id="KW-0456">Lyase</keyword>
<dbReference type="InterPro" id="IPR010139">
    <property type="entry name" value="Imidazole-glycPsynth_HisH"/>
</dbReference>
<evidence type="ECO:0000256" key="4">
    <source>
        <dbReference type="ARBA" id="ARBA00022801"/>
    </source>
</evidence>
<comment type="subunit">
    <text evidence="2 10">Heterodimer of HisH and HisF.</text>
</comment>
<protein>
    <recommendedName>
        <fullName evidence="10">Imidazole glycerol phosphate synthase subunit HisH</fullName>
        <ecNumber evidence="10">4.3.2.10</ecNumber>
    </recommendedName>
    <alternativeName>
        <fullName evidence="10">IGP synthase glutaminase subunit</fullName>
        <ecNumber evidence="10">3.5.1.2</ecNumber>
    </alternativeName>
    <alternativeName>
        <fullName evidence="10">IGP synthase subunit HisH</fullName>
    </alternativeName>
    <alternativeName>
        <fullName evidence="10">ImGP synthase subunit HisH</fullName>
        <shortName evidence="10">IGPS subunit HisH</shortName>
    </alternativeName>
</protein>
<dbReference type="InterPro" id="IPR017926">
    <property type="entry name" value="GATASE"/>
</dbReference>
<dbReference type="SUPFAM" id="SSF52317">
    <property type="entry name" value="Class I glutamine amidotransferase-like"/>
    <property type="match status" value="1"/>
</dbReference>
<name>A0ABQ1EFV0_9CLOT</name>
<evidence type="ECO:0000313" key="13">
    <source>
        <dbReference type="Proteomes" id="UP000663802"/>
    </source>
</evidence>
<dbReference type="Gene3D" id="3.40.50.880">
    <property type="match status" value="1"/>
</dbReference>
<comment type="function">
    <text evidence="10">IGPS catalyzes the conversion of PRFAR and glutamine to IGP, AICAR and glutamate. The HisH subunit catalyzes the hydrolysis of glutamine to glutamate and ammonia as part of the synthesis of IGP and AICAR. The resulting ammonia molecule is channeled to the active site of HisF.</text>
</comment>
<dbReference type="PANTHER" id="PTHR42701:SF1">
    <property type="entry name" value="IMIDAZOLE GLYCEROL PHOSPHATE SYNTHASE SUBUNIT HISH"/>
    <property type="match status" value="1"/>
</dbReference>
<evidence type="ECO:0000256" key="8">
    <source>
        <dbReference type="ARBA" id="ARBA00047838"/>
    </source>
</evidence>
<evidence type="ECO:0000259" key="11">
    <source>
        <dbReference type="Pfam" id="PF00117"/>
    </source>
</evidence>
<evidence type="ECO:0000256" key="10">
    <source>
        <dbReference type="HAMAP-Rule" id="MF_00278"/>
    </source>
</evidence>
<dbReference type="CDD" id="cd01748">
    <property type="entry name" value="GATase1_IGP_Synthase"/>
    <property type="match status" value="1"/>
</dbReference>
<comment type="caution">
    <text evidence="12">The sequence shown here is derived from an EMBL/GenBank/DDBJ whole genome shotgun (WGS) entry which is preliminary data.</text>
</comment>
<feature type="domain" description="Glutamine amidotransferase" evidence="11">
    <location>
        <begin position="4"/>
        <end position="187"/>
    </location>
</feature>
<dbReference type="PANTHER" id="PTHR42701">
    <property type="entry name" value="IMIDAZOLE GLYCEROL PHOSPHATE SYNTHASE SUBUNIT HISH"/>
    <property type="match status" value="1"/>
</dbReference>
<dbReference type="HAMAP" id="MF_00278">
    <property type="entry name" value="HisH"/>
    <property type="match status" value="1"/>
</dbReference>
<keyword evidence="13" id="KW-1185">Reference proteome</keyword>
<comment type="pathway">
    <text evidence="1 10">Amino-acid biosynthesis; L-histidine biosynthesis; L-histidine from 5-phospho-alpha-D-ribose 1-diphosphate: step 5/9.</text>
</comment>
<evidence type="ECO:0000256" key="6">
    <source>
        <dbReference type="ARBA" id="ARBA00023102"/>
    </source>
</evidence>
<dbReference type="Proteomes" id="UP000663802">
    <property type="component" value="Unassembled WGS sequence"/>
</dbReference>
<reference evidence="12 13" key="1">
    <citation type="journal article" date="2021" name="Int. J. Syst. Evol. Microbiol.">
        <title>Clostridium zeae sp. nov., isolated from corn silage.</title>
        <authorList>
            <person name="Kobayashi H."/>
            <person name="Tanizawa Y."/>
            <person name="Yagura M."/>
            <person name="Sakamoto M."/>
            <person name="Ohkuma M."/>
            <person name="Tohno M."/>
        </authorList>
    </citation>
    <scope>NUCLEOTIDE SEQUENCE [LARGE SCALE GENOMIC DNA]</scope>
    <source>
        <strain evidence="12 13">CSC2</strain>
    </source>
</reference>
<keyword evidence="10" id="KW-0963">Cytoplasm</keyword>
<comment type="catalytic activity">
    <reaction evidence="9 10">
        <text>L-glutamine + H2O = L-glutamate + NH4(+)</text>
        <dbReference type="Rhea" id="RHEA:15889"/>
        <dbReference type="ChEBI" id="CHEBI:15377"/>
        <dbReference type="ChEBI" id="CHEBI:28938"/>
        <dbReference type="ChEBI" id="CHEBI:29985"/>
        <dbReference type="ChEBI" id="CHEBI:58359"/>
        <dbReference type="EC" id="3.5.1.2"/>
    </reaction>
</comment>
<keyword evidence="3 10" id="KW-0028">Amino-acid biosynthesis</keyword>
<comment type="catalytic activity">
    <reaction evidence="8 10">
        <text>5-[(5-phospho-1-deoxy-D-ribulos-1-ylimino)methylamino]-1-(5-phospho-beta-D-ribosyl)imidazole-4-carboxamide + L-glutamine = D-erythro-1-(imidazol-4-yl)glycerol 3-phosphate + 5-amino-1-(5-phospho-beta-D-ribosyl)imidazole-4-carboxamide + L-glutamate + H(+)</text>
        <dbReference type="Rhea" id="RHEA:24793"/>
        <dbReference type="ChEBI" id="CHEBI:15378"/>
        <dbReference type="ChEBI" id="CHEBI:29985"/>
        <dbReference type="ChEBI" id="CHEBI:58278"/>
        <dbReference type="ChEBI" id="CHEBI:58359"/>
        <dbReference type="ChEBI" id="CHEBI:58475"/>
        <dbReference type="ChEBI" id="CHEBI:58525"/>
        <dbReference type="EC" id="4.3.2.10"/>
    </reaction>
</comment>
<feature type="active site" evidence="10">
    <location>
        <position position="182"/>
    </location>
</feature>
<feature type="active site" description="Nucleophile" evidence="10">
    <location>
        <position position="79"/>
    </location>
</feature>
<evidence type="ECO:0000256" key="1">
    <source>
        <dbReference type="ARBA" id="ARBA00005091"/>
    </source>
</evidence>
<dbReference type="EC" id="3.5.1.2" evidence="10"/>
<feature type="active site" evidence="10">
    <location>
        <position position="180"/>
    </location>
</feature>
<keyword evidence="4 10" id="KW-0378">Hydrolase</keyword>
<dbReference type="NCBIfam" id="TIGR01855">
    <property type="entry name" value="IMP_synth_hisH"/>
    <property type="match status" value="1"/>
</dbReference>
<evidence type="ECO:0000313" key="12">
    <source>
        <dbReference type="EMBL" id="GFZ33655.1"/>
    </source>
</evidence>
<dbReference type="Pfam" id="PF00117">
    <property type="entry name" value="GATase"/>
    <property type="match status" value="1"/>
</dbReference>
<gene>
    <name evidence="10 12" type="primary">hisH</name>
    <name evidence="12" type="ORF">CSC2_41810</name>
</gene>
<evidence type="ECO:0000256" key="7">
    <source>
        <dbReference type="ARBA" id="ARBA00023239"/>
    </source>
</evidence>
<keyword evidence="6 10" id="KW-0368">Histidine biosynthesis</keyword>
<dbReference type="PROSITE" id="PS51273">
    <property type="entry name" value="GATASE_TYPE_1"/>
    <property type="match status" value="1"/>
</dbReference>
<dbReference type="EC" id="4.3.2.10" evidence="10"/>
<comment type="subcellular location">
    <subcellularLocation>
        <location evidence="10">Cytoplasm</location>
    </subcellularLocation>
</comment>
<evidence type="ECO:0000256" key="3">
    <source>
        <dbReference type="ARBA" id="ARBA00022605"/>
    </source>
</evidence>
<dbReference type="EMBL" id="BMBA01000006">
    <property type="protein sequence ID" value="GFZ33655.1"/>
    <property type="molecule type" value="Genomic_DNA"/>
</dbReference>
<keyword evidence="5 10" id="KW-0315">Glutamine amidotransferase</keyword>